<proteinExistence type="predicted"/>
<dbReference type="InterPro" id="IPR045430">
    <property type="entry name" value="EAD1"/>
</dbReference>
<keyword evidence="3" id="KW-1185">Reference proteome</keyword>
<dbReference type="InterPro" id="IPR043504">
    <property type="entry name" value="Peptidase_S1_PA_chymotrypsin"/>
</dbReference>
<dbReference type="InterPro" id="IPR011990">
    <property type="entry name" value="TPR-like_helical_dom_sf"/>
</dbReference>
<name>A0A8J3N5D7_9CHLR</name>
<evidence type="ECO:0000259" key="1">
    <source>
        <dbReference type="Pfam" id="PF19955"/>
    </source>
</evidence>
<dbReference type="SUPFAM" id="SSF52540">
    <property type="entry name" value="P-loop containing nucleoside triphosphate hydrolases"/>
    <property type="match status" value="2"/>
</dbReference>
<dbReference type="EMBL" id="BNJK01000001">
    <property type="protein sequence ID" value="GHO96280.1"/>
    <property type="molecule type" value="Genomic_DNA"/>
</dbReference>
<accession>A0A8J3N5D7</accession>
<evidence type="ECO:0000313" key="3">
    <source>
        <dbReference type="Proteomes" id="UP000597444"/>
    </source>
</evidence>
<organism evidence="2 3">
    <name type="scientific">Reticulibacter mediterranei</name>
    <dbReference type="NCBI Taxonomy" id="2778369"/>
    <lineage>
        <taxon>Bacteria</taxon>
        <taxon>Bacillati</taxon>
        <taxon>Chloroflexota</taxon>
        <taxon>Ktedonobacteria</taxon>
        <taxon>Ktedonobacterales</taxon>
        <taxon>Reticulibacteraceae</taxon>
        <taxon>Reticulibacter</taxon>
    </lineage>
</organism>
<dbReference type="RefSeq" id="WP_220206918.1">
    <property type="nucleotide sequence ID" value="NZ_BNJK01000001.1"/>
</dbReference>
<gene>
    <name evidence="2" type="ORF">KSF_063280</name>
</gene>
<evidence type="ECO:0000313" key="2">
    <source>
        <dbReference type="EMBL" id="GHO96280.1"/>
    </source>
</evidence>
<dbReference type="InterPro" id="IPR009003">
    <property type="entry name" value="Peptidase_S1_PA"/>
</dbReference>
<dbReference type="Gene3D" id="2.40.10.10">
    <property type="entry name" value="Trypsin-like serine proteases"/>
    <property type="match status" value="2"/>
</dbReference>
<dbReference type="Pfam" id="PF19955">
    <property type="entry name" value="EAD1"/>
    <property type="match status" value="2"/>
</dbReference>
<sequence length="1828" mass="208710">MYLLNREQLQLLDETLNDTFRTRESLNELVLKARGETLDQLKFSAENVSQFITSLLRKAIDENWLGRLIQTALDLRPDSEGLQNISSQLLSTIRWHEQCDPFATCYLREGKVLLDREELRNALKNLHDEAGKRILIVNGGPASGKSHSWELIHYIEYTYKFFSTVFIDLDSLVEVKAEDLGYAIVLQMGLQQCWPEEFKQQQEHWISLFSNWLKGRLAGDSTKYWIVIDSFTGKLLLPRTQDFIHALAELIHKQLANLRLILLSYQDLNSMNTFIRNGIEYEYIHDIEAKHLLHFFWAIYEEREAKQHISLRNEDIRDSVVRVWGQVNPEDSHKMERLGNAAYEEAKRLLVQPVLDKIPQSLKEMEEELHTWDLSYDPSIRAASSPPRYGPYYQAAAVLSSFRETELRPVDGIQGEESIQDILKESTLLLDGQKERRWVLRPHVRRDVIQQMGNREALRHALTANYVRPDDPVQQLLTAYITGGAPPLPEQDLSQTTAAFQVVDWLENVIPDLPAKSDIQQRQELLSLLQPFYELAGDNFRGRQYDLNRLREYIGILSTTPASSDKQFVTDALHFQDQALTIYGPGGAGKSTLLARFILNNAQLAQEQRFPWAYIDFERPSMRIEEPLTILIEAVRQLGILYPDIRKYCDKICDTMRNQVAKYEQRRISKGIELINSRKEWERFAEDFAYLLQPFTKHAPFLLVLDTFERNRHYSHVVFASFCSFLNIMKHLLPQLKIIFIGRYPISGTSDYSIGRYALKGFDAETAQGYLETQTHGLLTSEQAKAIVNHFGSYTLPLTLKLVVLALEKLGQLEIENLIQKDLLKSRLDESAFQGQLFLRILDHIQDQDVRKLAYPGLVLRRITPELIQDVLATPCGILLKNHDDAQHLFGKLRRDESLVQFEDGALRHRPELRVIMIRLLRQRDHEKTCRIEEAAIAYYERLEDPIARAEELYHRLSLHQPIEILNKRWTDDSVVKTRLLDALDELSGMTKAWLAVHLNVPLTDEDRSVADSESWERDTERRVEELLQRNQAEGAIALLQEREERSSDSPLYELQAQAYERLQKWEEAISTLKNGLSSASDVRLVVALLIHRARLETQRMNIQQAHQCLDEVRALLLNHNETSLSADEVSLFLLEIGLQDLGLDRIERKITPSDFKERLYILFDSIADEQIEQHPALMGWFAGELGRDRPAITARIIRRTGLYTERISAWRRLVDALTTWEQEVVRDGIRSPGELTRAAGFSEIELSVEEWTDRLQADKTNIRVRFITRVLEQQPPPPPTVIEAVIDILGESAWSGPNPIAIVQRGSNRLFAVEPLRTFTPLFALPQLAEESTEYKSVELGTLTSSQFAQFRDALLHSFNRDDLVQMAQFRLNKNLEALSLSDDPVVTVNKLIELSQAEGWTAQLLAAVLDAHPEDVSLRTFADQFGLAAKILPSDVREKSEHFEQLATMSNGKFADIAQMRSRLGVLETEICLVEIGDAIYGTGFLIGPNIVMTSYHLIETIMKGYANPQDVLLRFDYKMLPGGETVSTGTIYQLANNWLIDYSPVTKLDFALLRTSGTPGKEPVGGERAEPSAPSRGWISLASPAPEVIIDTPLCILQHIEKGPLQLTYHPHGIIGLGQRDTRLFHRVNTAPGASGAPCFNQNLELIAVHQGVSRKRNGISHNVATPLSAILAALRQENVAPPDQPEDRRSGTNQLQLHVHLRISTIIQSIENTRKLFMKNSYIPPKRYKESIEILRSTKNSLLDLRQYLDDTLLNPTTYLPDSIVQHYPASISGINDIVAEIETVISALTPDEENRQLIQRKTEALISHLQRLESFICGAKSSL</sequence>
<protein>
    <recommendedName>
        <fullName evidence="1">Effector-associated domain-containing protein</fullName>
    </recommendedName>
</protein>
<dbReference type="SUPFAM" id="SSF50494">
    <property type="entry name" value="Trypsin-like serine proteases"/>
    <property type="match status" value="1"/>
</dbReference>
<dbReference type="Proteomes" id="UP000597444">
    <property type="component" value="Unassembled WGS sequence"/>
</dbReference>
<feature type="domain" description="Effector-associated" evidence="1">
    <location>
        <begin position="4"/>
        <end position="89"/>
    </location>
</feature>
<dbReference type="InterPro" id="IPR027417">
    <property type="entry name" value="P-loop_NTPase"/>
</dbReference>
<comment type="caution">
    <text evidence="2">The sequence shown here is derived from an EMBL/GenBank/DDBJ whole genome shotgun (WGS) entry which is preliminary data.</text>
</comment>
<dbReference type="SUPFAM" id="SSF48452">
    <property type="entry name" value="TPR-like"/>
    <property type="match status" value="1"/>
</dbReference>
<dbReference type="Pfam" id="PF13365">
    <property type="entry name" value="Trypsin_2"/>
    <property type="match status" value="1"/>
</dbReference>
<feature type="domain" description="Effector-associated" evidence="1">
    <location>
        <begin position="1343"/>
        <end position="1427"/>
    </location>
</feature>
<reference evidence="2" key="1">
    <citation type="submission" date="2020-10" db="EMBL/GenBank/DDBJ databases">
        <title>Taxonomic study of unclassified bacteria belonging to the class Ktedonobacteria.</title>
        <authorList>
            <person name="Yabe S."/>
            <person name="Wang C.M."/>
            <person name="Zheng Y."/>
            <person name="Sakai Y."/>
            <person name="Cavaletti L."/>
            <person name="Monciardini P."/>
            <person name="Donadio S."/>
        </authorList>
    </citation>
    <scope>NUCLEOTIDE SEQUENCE</scope>
    <source>
        <strain evidence="2">ID150040</strain>
    </source>
</reference>
<dbReference type="Gene3D" id="3.40.50.300">
    <property type="entry name" value="P-loop containing nucleotide triphosphate hydrolases"/>
    <property type="match status" value="1"/>
</dbReference>